<dbReference type="EMBL" id="CP033133">
    <property type="protein sequence ID" value="AYO53554.1"/>
    <property type="molecule type" value="Genomic_DNA"/>
</dbReference>
<dbReference type="PANTHER" id="PTHR43479:SF11">
    <property type="entry name" value="ACREF_ENVCD OPERON REPRESSOR-RELATED"/>
    <property type="match status" value="1"/>
</dbReference>
<dbReference type="PROSITE" id="PS50977">
    <property type="entry name" value="HTH_TETR_2"/>
    <property type="match status" value="1"/>
</dbReference>
<evidence type="ECO:0000259" key="4">
    <source>
        <dbReference type="PROSITE" id="PS50977"/>
    </source>
</evidence>
<sequence>MVTIRKPKQNRSKNTYNSILGAGFISVKKFGIDDVSVLKVCEIAGVGSGSFYEYFKNKDALFIEMHQYFISEMSDLLFKIGPEIFNLDIPDAIRMIFVRIGEFLAQNENLYFYWLSVCGKYNTEESQVKAVKTVNIMAIEYAVKHPEVLRIKNLKLMVYILITSSIALTMNFFSSKNTGFTYEELIDCLIDITMSYIEDDRNKLKI</sequence>
<dbReference type="InterPro" id="IPR001647">
    <property type="entry name" value="HTH_TetR"/>
</dbReference>
<feature type="domain" description="HTH tetR-type" evidence="4">
    <location>
        <begin position="13"/>
        <end position="73"/>
    </location>
</feature>
<keyword evidence="3" id="KW-0472">Membrane</keyword>
<dbReference type="RefSeq" id="WP_087553240.1">
    <property type="nucleotide sequence ID" value="NZ_CP033133.1"/>
</dbReference>
<dbReference type="InterPro" id="IPR050624">
    <property type="entry name" value="HTH-type_Tx_Regulator"/>
</dbReference>
<feature type="DNA-binding region" description="H-T-H motif" evidence="2">
    <location>
        <begin position="36"/>
        <end position="55"/>
    </location>
</feature>
<organism evidence="5 6">
    <name type="scientific">Acinetobacter wuhouensis</name>
    <dbReference type="NCBI Taxonomy" id="1879050"/>
    <lineage>
        <taxon>Bacteria</taxon>
        <taxon>Pseudomonadati</taxon>
        <taxon>Pseudomonadota</taxon>
        <taxon>Gammaproteobacteria</taxon>
        <taxon>Moraxellales</taxon>
        <taxon>Moraxellaceae</taxon>
        <taxon>Acinetobacter</taxon>
    </lineage>
</organism>
<feature type="transmembrane region" description="Helical" evidence="3">
    <location>
        <begin position="156"/>
        <end position="174"/>
    </location>
</feature>
<dbReference type="PROSITE" id="PS01081">
    <property type="entry name" value="HTH_TETR_1"/>
    <property type="match status" value="1"/>
</dbReference>
<proteinExistence type="predicted"/>
<keyword evidence="3" id="KW-0812">Transmembrane</keyword>
<dbReference type="SUPFAM" id="SSF46689">
    <property type="entry name" value="Homeodomain-like"/>
    <property type="match status" value="1"/>
</dbReference>
<evidence type="ECO:0000256" key="2">
    <source>
        <dbReference type="PROSITE-ProRule" id="PRU00335"/>
    </source>
</evidence>
<keyword evidence="1 2" id="KW-0238">DNA-binding</keyword>
<dbReference type="AlphaFoldDB" id="A0A3G2T0A9"/>
<evidence type="ECO:0000313" key="6">
    <source>
        <dbReference type="Proteomes" id="UP000279962"/>
    </source>
</evidence>
<dbReference type="PANTHER" id="PTHR43479">
    <property type="entry name" value="ACREF/ENVCD OPERON REPRESSOR-RELATED"/>
    <property type="match status" value="1"/>
</dbReference>
<dbReference type="Pfam" id="PF00440">
    <property type="entry name" value="TetR_N"/>
    <property type="match status" value="1"/>
</dbReference>
<keyword evidence="3" id="KW-1133">Transmembrane helix</keyword>
<dbReference type="GO" id="GO:0003677">
    <property type="term" value="F:DNA binding"/>
    <property type="evidence" value="ECO:0007669"/>
    <property type="project" value="UniProtKB-UniRule"/>
</dbReference>
<dbReference type="InterPro" id="IPR009057">
    <property type="entry name" value="Homeodomain-like_sf"/>
</dbReference>
<evidence type="ECO:0000313" key="5">
    <source>
        <dbReference type="EMBL" id="AYO53554.1"/>
    </source>
</evidence>
<accession>A0A3G2T0A9</accession>
<gene>
    <name evidence="5" type="ORF">CDG68_07825</name>
</gene>
<dbReference type="Gene3D" id="1.10.357.10">
    <property type="entry name" value="Tetracycline Repressor, domain 2"/>
    <property type="match status" value="1"/>
</dbReference>
<evidence type="ECO:0000256" key="1">
    <source>
        <dbReference type="ARBA" id="ARBA00023125"/>
    </source>
</evidence>
<reference evidence="5 6" key="1">
    <citation type="submission" date="2018-10" db="EMBL/GenBank/DDBJ databases">
        <title>The complete genome of Acinetobacter wuhouensis strain WCHAW010062.</title>
        <authorList>
            <person name="Hu Y."/>
            <person name="Long H."/>
            <person name="Feng Y."/>
            <person name="Zong Z."/>
        </authorList>
    </citation>
    <scope>NUCLEOTIDE SEQUENCE [LARGE SCALE GENOMIC DNA]</scope>
    <source>
        <strain evidence="5 6">WCHAW010062</strain>
    </source>
</reference>
<dbReference type="InterPro" id="IPR023772">
    <property type="entry name" value="DNA-bd_HTH_TetR-type_CS"/>
</dbReference>
<protein>
    <submittedName>
        <fullName evidence="5">TetR/AcrR family transcriptional regulator</fullName>
    </submittedName>
</protein>
<evidence type="ECO:0000256" key="3">
    <source>
        <dbReference type="SAM" id="Phobius"/>
    </source>
</evidence>
<dbReference type="Proteomes" id="UP000279962">
    <property type="component" value="Chromosome"/>
</dbReference>
<name>A0A3G2T0A9_9GAMM</name>